<reference evidence="3" key="1">
    <citation type="submission" date="2022-02" db="EMBL/GenBank/DDBJ databases">
        <title>Aestuariibaculum sp., a marine bacterium isolated from sediment in Guangxi.</title>
        <authorList>
            <person name="Ying J."/>
        </authorList>
    </citation>
    <scope>NUCLEOTIDE SEQUENCE</scope>
    <source>
        <strain evidence="3">L182</strain>
    </source>
</reference>
<dbReference type="EMBL" id="JAKVQD010000004">
    <property type="protein sequence ID" value="MCH4553096.1"/>
    <property type="molecule type" value="Genomic_DNA"/>
</dbReference>
<dbReference type="InterPro" id="IPR011009">
    <property type="entry name" value="Kinase-like_dom_sf"/>
</dbReference>
<dbReference type="InterPro" id="IPR002575">
    <property type="entry name" value="Aminoglycoside_PTrfase"/>
</dbReference>
<organism evidence="3 4">
    <name type="scientific">Aestuariibaculum lutulentum</name>
    <dbReference type="NCBI Taxonomy" id="2920935"/>
    <lineage>
        <taxon>Bacteria</taxon>
        <taxon>Pseudomonadati</taxon>
        <taxon>Bacteroidota</taxon>
        <taxon>Flavobacteriia</taxon>
        <taxon>Flavobacteriales</taxon>
        <taxon>Flavobacteriaceae</taxon>
    </lineage>
</organism>
<dbReference type="Gene3D" id="3.90.1200.10">
    <property type="match status" value="1"/>
</dbReference>
<name>A0ABS9RJG6_9FLAO</name>
<dbReference type="Pfam" id="PF01636">
    <property type="entry name" value="APH"/>
    <property type="match status" value="1"/>
</dbReference>
<dbReference type="SUPFAM" id="SSF56112">
    <property type="entry name" value="Protein kinase-like (PK-like)"/>
    <property type="match status" value="1"/>
</dbReference>
<dbReference type="PANTHER" id="PTHR21064:SF6">
    <property type="entry name" value="AMINOGLYCOSIDE PHOSPHOTRANSFERASE DOMAIN-CONTAINING PROTEIN"/>
    <property type="match status" value="1"/>
</dbReference>
<proteinExistence type="inferred from homology"/>
<evidence type="ECO:0000259" key="2">
    <source>
        <dbReference type="Pfam" id="PF01636"/>
    </source>
</evidence>
<dbReference type="RefSeq" id="WP_240573546.1">
    <property type="nucleotide sequence ID" value="NZ_CP136709.1"/>
</dbReference>
<feature type="domain" description="Aminoglycoside phosphotransferase" evidence="2">
    <location>
        <begin position="8"/>
        <end position="149"/>
    </location>
</feature>
<protein>
    <submittedName>
        <fullName evidence="3">Phosphotransferase</fullName>
    </submittedName>
</protein>
<comment type="caution">
    <text evidence="3">The sequence shown here is derived from an EMBL/GenBank/DDBJ whole genome shotgun (WGS) entry which is preliminary data.</text>
</comment>
<evidence type="ECO:0000313" key="4">
    <source>
        <dbReference type="Proteomes" id="UP001156141"/>
    </source>
</evidence>
<gene>
    <name evidence="3" type="ORF">MKW35_10720</name>
</gene>
<evidence type="ECO:0000256" key="1">
    <source>
        <dbReference type="ARBA" id="ARBA00038240"/>
    </source>
</evidence>
<dbReference type="Proteomes" id="UP001156141">
    <property type="component" value="Unassembled WGS sequence"/>
</dbReference>
<sequence length="209" mass="24894">MNNYNCFEMGSLMARFHDITSHKKIDRTNYNSELLLSDSYKQLMQFFSEDLDEMKYLKKIGMEFSKTFQGLEQTKFQKGIVHLDIWHDNVSVKNDKEITIFDFDNCGNGFLFLDIGYFFIQLFYIESDKEVYESKVKSFLSGYRKVRELSEQETKLIPEAGASIFAFYLGVQAQRFDWSNIFLTENYLKMFVGRIKSWMEYNKEKNTYS</sequence>
<evidence type="ECO:0000313" key="3">
    <source>
        <dbReference type="EMBL" id="MCH4553096.1"/>
    </source>
</evidence>
<keyword evidence="4" id="KW-1185">Reference proteome</keyword>
<accession>A0ABS9RJG6</accession>
<dbReference type="PANTHER" id="PTHR21064">
    <property type="entry name" value="AMINOGLYCOSIDE PHOSPHOTRANSFERASE DOMAIN-CONTAINING PROTEIN-RELATED"/>
    <property type="match status" value="1"/>
</dbReference>
<comment type="similarity">
    <text evidence="1">Belongs to the pseudomonas-type ThrB family.</text>
</comment>
<dbReference type="InterPro" id="IPR050249">
    <property type="entry name" value="Pseudomonas-type_ThrB"/>
</dbReference>